<evidence type="ECO:0008006" key="3">
    <source>
        <dbReference type="Google" id="ProtNLM"/>
    </source>
</evidence>
<name>A0A8E2BFB7_9HYPH</name>
<organism evidence="1 2">
    <name type="scientific">Aminobacter carboxidus</name>
    <dbReference type="NCBI Taxonomy" id="376165"/>
    <lineage>
        <taxon>Bacteria</taxon>
        <taxon>Pseudomonadati</taxon>
        <taxon>Pseudomonadota</taxon>
        <taxon>Alphaproteobacteria</taxon>
        <taxon>Hyphomicrobiales</taxon>
        <taxon>Phyllobacteriaceae</taxon>
        <taxon>Aminobacter</taxon>
    </lineage>
</organism>
<dbReference type="Gene3D" id="2.60.120.620">
    <property type="entry name" value="q2cbj1_9rhob like domain"/>
    <property type="match status" value="1"/>
</dbReference>
<evidence type="ECO:0000313" key="1">
    <source>
        <dbReference type="EMBL" id="MBB6467740.1"/>
    </source>
</evidence>
<dbReference type="GO" id="GO:0016706">
    <property type="term" value="F:2-oxoglutarate-dependent dioxygenase activity"/>
    <property type="evidence" value="ECO:0007669"/>
    <property type="project" value="UniProtKB-ARBA"/>
</dbReference>
<evidence type="ECO:0000313" key="2">
    <source>
        <dbReference type="Proteomes" id="UP000532373"/>
    </source>
</evidence>
<dbReference type="RefSeq" id="WP_184770133.1">
    <property type="nucleotide sequence ID" value="NZ_JACHGI010000007.1"/>
</dbReference>
<comment type="caution">
    <text evidence="1">The sequence shown here is derived from an EMBL/GenBank/DDBJ whole genome shotgun (WGS) entry which is preliminary data.</text>
</comment>
<dbReference type="AlphaFoldDB" id="A0A8E2BFB7"/>
<gene>
    <name evidence="1" type="ORF">HNQ96_003623</name>
</gene>
<dbReference type="InterPro" id="IPR008775">
    <property type="entry name" value="Phytyl_CoA_dOase-like"/>
</dbReference>
<dbReference type="SUPFAM" id="SSF51197">
    <property type="entry name" value="Clavaminate synthase-like"/>
    <property type="match status" value="1"/>
</dbReference>
<proteinExistence type="predicted"/>
<dbReference type="Pfam" id="PF05721">
    <property type="entry name" value="PhyH"/>
    <property type="match status" value="1"/>
</dbReference>
<protein>
    <recommendedName>
        <fullName evidence="3">Phytanoyl-CoA dioxygenase</fullName>
    </recommendedName>
</protein>
<sequence>MDLKLAGQSVEQGFCVLPSVFDNAEIKAFRSACVNNLGCMGQTRDVAHSYHLAGFHRFPSLATIHARIVADDTINRFLSAYYRSSPYIALGLSDITVNRSQHWHTDLLRGRYSGFLKDCDPWAEAMGSLKALVYLQGGASLRILPRSHLSPTPLDDTLLDTLAETAPDVVRVEVKAGDVVMMDIRALHRGSTDADMRNPALAQMPKILVSTVFGPVNSDLARAMQVGNAHRMADWDRRFLA</sequence>
<accession>A0A8E2BFB7</accession>
<dbReference type="EMBL" id="JACHGI010000007">
    <property type="protein sequence ID" value="MBB6467740.1"/>
    <property type="molecule type" value="Genomic_DNA"/>
</dbReference>
<reference evidence="1 2" key="1">
    <citation type="submission" date="2020-08" db="EMBL/GenBank/DDBJ databases">
        <title>Genomic Encyclopedia of Type Strains, Phase IV (KMG-IV): sequencing the most valuable type-strain genomes for metagenomic binning, comparative biology and taxonomic classification.</title>
        <authorList>
            <person name="Goeker M."/>
        </authorList>
    </citation>
    <scope>NUCLEOTIDE SEQUENCE [LARGE SCALE GENOMIC DNA]</scope>
    <source>
        <strain evidence="1 2">DSM 17454</strain>
    </source>
</reference>
<dbReference type="Proteomes" id="UP000532373">
    <property type="component" value="Unassembled WGS sequence"/>
</dbReference>